<dbReference type="EMBL" id="GECU01027456">
    <property type="protein sequence ID" value="JAS80250.1"/>
    <property type="molecule type" value="Transcribed_RNA"/>
</dbReference>
<evidence type="ECO:0000256" key="4">
    <source>
        <dbReference type="ARBA" id="ARBA00023306"/>
    </source>
</evidence>
<name>A0A1B6I013_9HEMI</name>
<feature type="region of interest" description="Disordered" evidence="5">
    <location>
        <begin position="56"/>
        <end position="114"/>
    </location>
</feature>
<comment type="similarity">
    <text evidence="1">Belongs to the cyclin family.</text>
</comment>
<dbReference type="InterPro" id="IPR036915">
    <property type="entry name" value="Cyclin-like_sf"/>
</dbReference>
<feature type="domain" description="Cyclin N-terminal" evidence="6">
    <location>
        <begin position="411"/>
        <end position="493"/>
    </location>
</feature>
<dbReference type="Gene3D" id="1.10.472.10">
    <property type="entry name" value="Cyclin-like"/>
    <property type="match status" value="1"/>
</dbReference>
<gene>
    <name evidence="8" type="ORF">g.34834</name>
    <name evidence="7" type="ORF">g.34835</name>
</gene>
<evidence type="ECO:0000256" key="2">
    <source>
        <dbReference type="ARBA" id="ARBA00022553"/>
    </source>
</evidence>
<evidence type="ECO:0000313" key="7">
    <source>
        <dbReference type="EMBL" id="JAS79468.1"/>
    </source>
</evidence>
<dbReference type="SUPFAM" id="SSF47954">
    <property type="entry name" value="Cyclin-like"/>
    <property type="match status" value="1"/>
</dbReference>
<reference evidence="8" key="1">
    <citation type="submission" date="2015-11" db="EMBL/GenBank/DDBJ databases">
        <title>De novo transcriptome assembly of four potential Pierce s Disease insect vectors from Arizona vineyards.</title>
        <authorList>
            <person name="Tassone E.E."/>
        </authorList>
    </citation>
    <scope>NUCLEOTIDE SEQUENCE</scope>
</reference>
<keyword evidence="3" id="KW-0132">Cell division</keyword>
<dbReference type="CDD" id="cd20556">
    <property type="entry name" value="CYCLIN_CABLES"/>
    <property type="match status" value="1"/>
</dbReference>
<accession>A0A1B6I013</accession>
<proteinExistence type="inferred from homology"/>
<dbReference type="FunFam" id="1.10.472.10:FF:000020">
    <property type="entry name" value="CDK5 and ABL1 enzyme substrate 1"/>
    <property type="match status" value="1"/>
</dbReference>
<dbReference type="PIRSF" id="PIRSF025798">
    <property type="entry name" value="Cables"/>
    <property type="match status" value="1"/>
</dbReference>
<dbReference type="GO" id="GO:0051726">
    <property type="term" value="P:regulation of cell cycle"/>
    <property type="evidence" value="ECO:0007669"/>
    <property type="project" value="InterPro"/>
</dbReference>
<protein>
    <recommendedName>
        <fullName evidence="6">Cyclin N-terminal domain-containing protein</fullName>
    </recommendedName>
</protein>
<evidence type="ECO:0000256" key="3">
    <source>
        <dbReference type="ARBA" id="ARBA00022618"/>
    </source>
</evidence>
<dbReference type="AlphaFoldDB" id="A0A1B6I013"/>
<dbReference type="EMBL" id="GECU01028238">
    <property type="protein sequence ID" value="JAS79468.1"/>
    <property type="molecule type" value="Transcribed_RNA"/>
</dbReference>
<feature type="compositionally biased region" description="Polar residues" evidence="5">
    <location>
        <begin position="81"/>
        <end position="98"/>
    </location>
</feature>
<evidence type="ECO:0000256" key="1">
    <source>
        <dbReference type="ARBA" id="ARBA00008742"/>
    </source>
</evidence>
<evidence type="ECO:0000256" key="5">
    <source>
        <dbReference type="SAM" id="MobiDB-lite"/>
    </source>
</evidence>
<dbReference type="GO" id="GO:0005829">
    <property type="term" value="C:cytosol"/>
    <property type="evidence" value="ECO:0007669"/>
    <property type="project" value="UniProtKB-ARBA"/>
</dbReference>
<dbReference type="InterPro" id="IPR006671">
    <property type="entry name" value="Cyclin_N"/>
</dbReference>
<keyword evidence="2" id="KW-0597">Phosphoprotein</keyword>
<evidence type="ECO:0000259" key="6">
    <source>
        <dbReference type="Pfam" id="PF00134"/>
    </source>
</evidence>
<dbReference type="Pfam" id="PF00134">
    <property type="entry name" value="Cyclin_N"/>
    <property type="match status" value="1"/>
</dbReference>
<organism evidence="8">
    <name type="scientific">Homalodisca liturata</name>
    <dbReference type="NCBI Taxonomy" id="320908"/>
    <lineage>
        <taxon>Eukaryota</taxon>
        <taxon>Metazoa</taxon>
        <taxon>Ecdysozoa</taxon>
        <taxon>Arthropoda</taxon>
        <taxon>Hexapoda</taxon>
        <taxon>Insecta</taxon>
        <taxon>Pterygota</taxon>
        <taxon>Neoptera</taxon>
        <taxon>Paraneoptera</taxon>
        <taxon>Hemiptera</taxon>
        <taxon>Auchenorrhyncha</taxon>
        <taxon>Membracoidea</taxon>
        <taxon>Cicadellidae</taxon>
        <taxon>Cicadellinae</taxon>
        <taxon>Proconiini</taxon>
        <taxon>Homalodisca</taxon>
    </lineage>
</organism>
<dbReference type="PANTHER" id="PTHR22896:SF0">
    <property type="entry name" value="CYCLIN N-TERMINAL DOMAIN-CONTAINING PROTEIN"/>
    <property type="match status" value="1"/>
</dbReference>
<dbReference type="PANTHER" id="PTHR22896">
    <property type="entry name" value="CDK5 AND ABL1 ENZYME SUBSTRATE 1"/>
    <property type="match status" value="1"/>
</dbReference>
<keyword evidence="4" id="KW-0131">Cell cycle</keyword>
<sequence>MAANHRRNKHRRRFAALGFLNNITLNGSHSDTNVGMFINIENLRAANAQQVMCATAKEDNQQEPKSGNDNSDDKPVENVCNIENESSQSQIGNVSQKSPDTDINRPCGSGIITPFRERTSTAGSEYTFERRLGSVGHRKKVPVLLHQLSLNDDKLHHNFSSNESLGSVIGRKSAVIHEVSSPNAPREVRILQPSKRQYIRDERIMMSTSAKIPLIFLSYVPYNKSLRAYRSDLRREGGRRRNTSGPRPLSSINDIDPFYLLGVEKAPEGQELSYGHLLVPSRERRLEIEVESQPSKKHYVSRCVTYDGQQRPSGSNSPPPIVEQSSFDWEELGSVYSPNILDDPELIAGKHCTLLTFTSFMASVIDYAKPSDLKKELNDKFREKFPNIQLTLSKLRSLKREMRKIAKQDNNAELLTVAQAYVYFEKLILRSLVNKENRKLCAGACLILSAKLNDTKGDQLKQLFERVEGVFRLNRKELVLSEFAVLAALEFGLHVPTWQVLPHYQRLLSQS</sequence>
<evidence type="ECO:0000313" key="8">
    <source>
        <dbReference type="EMBL" id="JAS80250.1"/>
    </source>
</evidence>
<dbReference type="InterPro" id="IPR012388">
    <property type="entry name" value="CABLES1/2"/>
</dbReference>
<dbReference type="GO" id="GO:0051301">
    <property type="term" value="P:cell division"/>
    <property type="evidence" value="ECO:0007669"/>
    <property type="project" value="UniProtKB-KW"/>
</dbReference>